<reference evidence="5 6" key="1">
    <citation type="submission" date="2019-03" db="EMBL/GenBank/DDBJ databases">
        <title>Draft Genome Sequence of Massilia arenosa sp. nov., a Novel Massilia Species Isolated from a Sandy-loam Maize Soil.</title>
        <authorList>
            <person name="Raths R."/>
            <person name="Peta V."/>
            <person name="Bucking H."/>
        </authorList>
    </citation>
    <scope>NUCLEOTIDE SEQUENCE [LARGE SCALE GENOMIC DNA]</scope>
    <source>
        <strain evidence="5 6">MC02</strain>
    </source>
</reference>
<dbReference type="SMART" id="SM00644">
    <property type="entry name" value="Ami_2"/>
    <property type="match status" value="1"/>
</dbReference>
<dbReference type="GO" id="GO:0008745">
    <property type="term" value="F:N-acetylmuramoyl-L-alanine amidase activity"/>
    <property type="evidence" value="ECO:0007669"/>
    <property type="project" value="InterPro"/>
</dbReference>
<dbReference type="InterPro" id="IPR002502">
    <property type="entry name" value="Amidase_domain"/>
</dbReference>
<dbReference type="SUPFAM" id="SSF55846">
    <property type="entry name" value="N-acetylmuramoyl-L-alanine amidase-like"/>
    <property type="match status" value="1"/>
</dbReference>
<evidence type="ECO:0000256" key="1">
    <source>
        <dbReference type="ARBA" id="ARBA00007553"/>
    </source>
</evidence>
<comment type="similarity">
    <text evidence="1">Belongs to the N-acetylmuramoyl-L-alanine amidase 2 family.</text>
</comment>
<evidence type="ECO:0000313" key="6">
    <source>
        <dbReference type="Proteomes" id="UP000298438"/>
    </source>
</evidence>
<dbReference type="EMBL" id="SPVF01000150">
    <property type="protein sequence ID" value="TFW19235.1"/>
    <property type="molecule type" value="Genomic_DNA"/>
</dbReference>
<dbReference type="GO" id="GO:0008270">
    <property type="term" value="F:zinc ion binding"/>
    <property type="evidence" value="ECO:0007669"/>
    <property type="project" value="InterPro"/>
</dbReference>
<accession>A0A4Y9SE64</accession>
<protein>
    <submittedName>
        <fullName evidence="5">N-acetylmuramoyl-L-alanine amidase</fullName>
    </submittedName>
</protein>
<keyword evidence="6" id="KW-1185">Reference proteome</keyword>
<dbReference type="SMART" id="SM00701">
    <property type="entry name" value="PGRP"/>
    <property type="match status" value="1"/>
</dbReference>
<dbReference type="Pfam" id="PF01510">
    <property type="entry name" value="Amidase_2"/>
    <property type="match status" value="1"/>
</dbReference>
<dbReference type="AlphaFoldDB" id="A0A4Y9SE64"/>
<evidence type="ECO:0000256" key="2">
    <source>
        <dbReference type="SAM" id="SignalP"/>
    </source>
</evidence>
<dbReference type="PANTHER" id="PTHR11022:SF41">
    <property type="entry name" value="PEPTIDOGLYCAN-RECOGNITION PROTEIN LC-RELATED"/>
    <property type="match status" value="1"/>
</dbReference>
<feature type="chain" id="PRO_5021242436" evidence="2">
    <location>
        <begin position="29"/>
        <end position="206"/>
    </location>
</feature>
<gene>
    <name evidence="5" type="ORF">E4L96_12110</name>
</gene>
<feature type="domain" description="Peptidoglycan recognition protein family" evidence="4">
    <location>
        <begin position="34"/>
        <end position="175"/>
    </location>
</feature>
<evidence type="ECO:0000313" key="5">
    <source>
        <dbReference type="EMBL" id="TFW19235.1"/>
    </source>
</evidence>
<evidence type="ECO:0000259" key="3">
    <source>
        <dbReference type="SMART" id="SM00644"/>
    </source>
</evidence>
<keyword evidence="2" id="KW-0732">Signal</keyword>
<dbReference type="Gene3D" id="3.40.80.10">
    <property type="entry name" value="Peptidoglycan recognition protein-like"/>
    <property type="match status" value="1"/>
</dbReference>
<dbReference type="RefSeq" id="WP_135207481.1">
    <property type="nucleotide sequence ID" value="NZ_SPVF01000150.1"/>
</dbReference>
<name>A0A4Y9SE64_9BURK</name>
<dbReference type="GO" id="GO:0009253">
    <property type="term" value="P:peptidoglycan catabolic process"/>
    <property type="evidence" value="ECO:0007669"/>
    <property type="project" value="InterPro"/>
</dbReference>
<comment type="caution">
    <text evidence="5">The sequence shown here is derived from an EMBL/GenBank/DDBJ whole genome shotgun (WGS) entry which is preliminary data.</text>
</comment>
<evidence type="ECO:0000259" key="4">
    <source>
        <dbReference type="SMART" id="SM00701"/>
    </source>
</evidence>
<feature type="domain" description="N-acetylmuramoyl-L-alanine amidase" evidence="3">
    <location>
        <begin position="43"/>
        <end position="182"/>
    </location>
</feature>
<dbReference type="OrthoDB" id="8754850at2"/>
<dbReference type="CDD" id="cd06583">
    <property type="entry name" value="PGRP"/>
    <property type="match status" value="1"/>
</dbReference>
<dbReference type="Proteomes" id="UP000298438">
    <property type="component" value="Unassembled WGS sequence"/>
</dbReference>
<dbReference type="InterPro" id="IPR015510">
    <property type="entry name" value="PGRP"/>
</dbReference>
<dbReference type="InterPro" id="IPR036505">
    <property type="entry name" value="Amidase/PGRP_sf"/>
</dbReference>
<dbReference type="InterPro" id="IPR006619">
    <property type="entry name" value="PGRP_domain_met/bac"/>
</dbReference>
<sequence>MNAPAISAARRRLLMLLAASALPLPSRAAALPEPPMMKAAAWGSVPPPPEKMKRHTITHITLHHQGETFKPGTDMASYLRTLQAWSRRERHWQDIPYHYIIGPDGALYEGRDLQYAGETNTEYDPTGHALIEVVGNFEEIEPTQAQLDVVITTMAWLAQRHNVPLHRIASHRDHSAQTVCPGRNLYRYIQNGYIVGQVGERLKRAS</sequence>
<organism evidence="5 6">
    <name type="scientific">Zemynaea arenosa</name>
    <dbReference type="NCBI Taxonomy" id="2561931"/>
    <lineage>
        <taxon>Bacteria</taxon>
        <taxon>Pseudomonadati</taxon>
        <taxon>Pseudomonadota</taxon>
        <taxon>Betaproteobacteria</taxon>
        <taxon>Burkholderiales</taxon>
        <taxon>Oxalobacteraceae</taxon>
        <taxon>Telluria group</taxon>
        <taxon>Zemynaea</taxon>
    </lineage>
</organism>
<feature type="signal peptide" evidence="2">
    <location>
        <begin position="1"/>
        <end position="28"/>
    </location>
</feature>
<dbReference type="PANTHER" id="PTHR11022">
    <property type="entry name" value="PEPTIDOGLYCAN RECOGNITION PROTEIN"/>
    <property type="match status" value="1"/>
</dbReference>
<proteinExistence type="inferred from homology"/>